<dbReference type="PANTHER" id="PTHR32114:SF2">
    <property type="entry name" value="ABC TRANSPORTER ABCH.3"/>
    <property type="match status" value="1"/>
</dbReference>
<dbReference type="InterPro" id="IPR003395">
    <property type="entry name" value="RecF/RecN/SMC_N"/>
</dbReference>
<evidence type="ECO:0000256" key="5">
    <source>
        <dbReference type="ARBA" id="ARBA00023054"/>
    </source>
</evidence>
<feature type="binding site" evidence="6">
    <location>
        <position position="376"/>
    </location>
    <ligand>
        <name>Zn(2+)</name>
        <dbReference type="ChEBI" id="CHEBI:29105"/>
    </ligand>
</feature>
<accession>A0ABD4Z801</accession>
<feature type="domain" description="Zinc-hook" evidence="8">
    <location>
        <begin position="332"/>
        <end position="428"/>
    </location>
</feature>
<dbReference type="PANTHER" id="PTHR32114">
    <property type="entry name" value="ABC TRANSPORTER ABCH.3"/>
    <property type="match status" value="1"/>
</dbReference>
<evidence type="ECO:0000259" key="8">
    <source>
        <dbReference type="PROSITE" id="PS51131"/>
    </source>
</evidence>
<evidence type="ECO:0000256" key="2">
    <source>
        <dbReference type="ARBA" id="ARBA00022741"/>
    </source>
</evidence>
<name>A0ABD4Z801_9CREN</name>
<dbReference type="GO" id="GO:0046872">
    <property type="term" value="F:metal ion binding"/>
    <property type="evidence" value="ECO:0007669"/>
    <property type="project" value="UniProtKB-UniRule"/>
</dbReference>
<dbReference type="SUPFAM" id="SSF52540">
    <property type="entry name" value="P-loop containing nucleoside triphosphate hydrolases"/>
    <property type="match status" value="1"/>
</dbReference>
<evidence type="ECO:0000313" key="10">
    <source>
        <dbReference type="Proteomes" id="UP001529235"/>
    </source>
</evidence>
<dbReference type="GO" id="GO:0005524">
    <property type="term" value="F:ATP binding"/>
    <property type="evidence" value="ECO:0007669"/>
    <property type="project" value="UniProtKB-KW"/>
</dbReference>
<dbReference type="SMART" id="SM00382">
    <property type="entry name" value="AAA"/>
    <property type="match status" value="1"/>
</dbReference>
<evidence type="ECO:0000256" key="3">
    <source>
        <dbReference type="ARBA" id="ARBA00022833"/>
    </source>
</evidence>
<evidence type="ECO:0000256" key="6">
    <source>
        <dbReference type="PROSITE-ProRule" id="PRU00471"/>
    </source>
</evidence>
<dbReference type="RefSeq" id="WP_285274458.1">
    <property type="nucleotide sequence ID" value="NZ_JASNVW010000009.1"/>
</dbReference>
<evidence type="ECO:0000256" key="4">
    <source>
        <dbReference type="ARBA" id="ARBA00022840"/>
    </source>
</evidence>
<dbReference type="InterPro" id="IPR013134">
    <property type="entry name" value="Zn_hook_RAD50"/>
</dbReference>
<feature type="coiled-coil region" evidence="7">
    <location>
        <begin position="293"/>
        <end position="359"/>
    </location>
</feature>
<dbReference type="PROSITE" id="PS51131">
    <property type="entry name" value="ZN_HOOK"/>
    <property type="match status" value="1"/>
</dbReference>
<protein>
    <submittedName>
        <fullName evidence="9">AAA family ATPase</fullName>
    </submittedName>
</protein>
<keyword evidence="3 6" id="KW-0862">Zinc</keyword>
<feature type="coiled-coil region" evidence="7">
    <location>
        <begin position="173"/>
        <end position="245"/>
    </location>
</feature>
<keyword evidence="2" id="KW-0547">Nucleotide-binding</keyword>
<dbReference type="Gene3D" id="3.40.50.300">
    <property type="entry name" value="P-loop containing nucleotide triphosphate hydrolases"/>
    <property type="match status" value="2"/>
</dbReference>
<dbReference type="AlphaFoldDB" id="A0ABD4Z801"/>
<dbReference type="Pfam" id="PF02463">
    <property type="entry name" value="SMC_N"/>
    <property type="match status" value="1"/>
</dbReference>
<organism evidence="9 10">
    <name type="scientific">Ignisphaera cupida</name>
    <dbReference type="NCBI Taxonomy" id="3050454"/>
    <lineage>
        <taxon>Archaea</taxon>
        <taxon>Thermoproteota</taxon>
        <taxon>Thermoprotei</taxon>
        <taxon>Desulfurococcales</taxon>
        <taxon>Desulfurococcaceae</taxon>
        <taxon>Ignisphaera</taxon>
    </lineage>
</organism>
<feature type="coiled-coil region" evidence="7">
    <location>
        <begin position="511"/>
        <end position="606"/>
    </location>
</feature>
<sequence length="770" mass="88660">MSETILVKRVKIRNILSHENTEITLPSGLIAFVGPNGAGKSSIIDSIIYALFVTPSAAKGIRGEGKKGILRIGASEGFIEVEMNVGGKTYIVQRFVSSQKPDMAYLIEVQENGMKRTLATGVQSVISAVEKLLSIPSTDAVRFSIISRQNELTKFIDAREAERKEIILKLLGLDELEKAKDILKEVLNDISKAKTLYDEKKRLISDAQKEFEYIEKELSNLYKKKSDLEKELAELNTKILVLEKAKDALYKYEKLKQAERVFNEIAKYERIEGICKEISTFDISLMMSKLEIYKNLKKKVDEVSKQLDDEIRKIQAVVQGLKEFLPLDQTSVENLDAYIKLVENKIDEIREKKQLKKAEIEINEKSINIIASSSTCPVCERPLDEQLRKAILAGIGNKIRDAKKIINEFEKMESRLREYVNSLKNSKEIISRLNLALETLNEQINKALEEYEKFKQFSMGIIEKAKLYDEFRECVELNDFGVIKTMQCLHRRAIESMKILSDRRNMLGKILNELNLDVSELQNYLQKIQKTLLELGIDIEKTRYEDLEMEYRKYTSALQRIRDELKFIEGQIKELENRRNSLATRMENLRNEIKKLEKDVEILDVLSFITNNVMGRDGLIARTLTKEARRLMELYTNAILSEFGMDFQIRIDDDFGIDVHSPLGRMDLRGLSGGETIALAIALRIALAYTIFGRLPGFFILDEPTQFLDEERRRVVFEIIKRLSQRMPQVIVVTHDREVIDLADRVFYVVKEGNKSIIREKSLVIEEIIP</sequence>
<proteinExistence type="predicted"/>
<dbReference type="Pfam" id="PF04423">
    <property type="entry name" value="Rad50_zn_hook"/>
    <property type="match status" value="1"/>
</dbReference>
<comment type="caution">
    <text evidence="9">The sequence shown here is derived from an EMBL/GenBank/DDBJ whole genome shotgun (WGS) entry which is preliminary data.</text>
</comment>
<keyword evidence="1 6" id="KW-0479">Metal-binding</keyword>
<keyword evidence="4" id="KW-0067">ATP-binding</keyword>
<dbReference type="SUPFAM" id="SSF75712">
    <property type="entry name" value="Rad50 coiled-coil Zn hook"/>
    <property type="match status" value="1"/>
</dbReference>
<dbReference type="InterPro" id="IPR027417">
    <property type="entry name" value="P-loop_NTPase"/>
</dbReference>
<gene>
    <name evidence="9" type="ORF">QPL79_08855</name>
</gene>
<feature type="coiled-coil region" evidence="7">
    <location>
        <begin position="402"/>
        <end position="457"/>
    </location>
</feature>
<keyword evidence="10" id="KW-1185">Reference proteome</keyword>
<reference evidence="9 10" key="1">
    <citation type="submission" date="2023-05" db="EMBL/GenBank/DDBJ databases">
        <title>A new hyperthermophilic archaea 'Ignisphaera cupida' sp. nov. and description of the family 'Ignisphaeraceae' fam. nov.</title>
        <authorList>
            <person name="Podosokorskaya O.A."/>
            <person name="Elcheninov A.G."/>
            <person name="Klukina A."/>
            <person name="Merkel A.Y."/>
        </authorList>
    </citation>
    <scope>NUCLEOTIDE SEQUENCE [LARGE SCALE GENOMIC DNA]</scope>
    <source>
        <strain evidence="9 10">4213-co</strain>
    </source>
</reference>
<evidence type="ECO:0000256" key="1">
    <source>
        <dbReference type="ARBA" id="ARBA00022723"/>
    </source>
</evidence>
<dbReference type="InterPro" id="IPR003593">
    <property type="entry name" value="AAA+_ATPase"/>
</dbReference>
<feature type="binding site" evidence="6">
    <location>
        <position position="379"/>
    </location>
    <ligand>
        <name>Zn(2+)</name>
        <dbReference type="ChEBI" id="CHEBI:29105"/>
    </ligand>
</feature>
<evidence type="ECO:0000313" key="9">
    <source>
        <dbReference type="EMBL" id="MDK6029471.1"/>
    </source>
</evidence>
<evidence type="ECO:0000256" key="7">
    <source>
        <dbReference type="SAM" id="Coils"/>
    </source>
</evidence>
<dbReference type="Gene3D" id="1.10.287.510">
    <property type="entry name" value="Helix hairpin bin"/>
    <property type="match status" value="1"/>
</dbReference>
<keyword evidence="5 7" id="KW-0175">Coiled coil</keyword>
<dbReference type="Proteomes" id="UP001529235">
    <property type="component" value="Unassembled WGS sequence"/>
</dbReference>
<dbReference type="EMBL" id="JASNVW010000009">
    <property type="protein sequence ID" value="MDK6029471.1"/>
    <property type="molecule type" value="Genomic_DNA"/>
</dbReference>